<dbReference type="Gene3D" id="3.30.1490.80">
    <property type="match status" value="1"/>
</dbReference>
<organism evidence="2 3">
    <name type="scientific">Heterodera schachtii</name>
    <name type="common">Sugarbeet cyst nematode worm</name>
    <name type="synonym">Tylenchus schachtii</name>
    <dbReference type="NCBI Taxonomy" id="97005"/>
    <lineage>
        <taxon>Eukaryota</taxon>
        <taxon>Metazoa</taxon>
        <taxon>Ecdysozoa</taxon>
        <taxon>Nematoda</taxon>
        <taxon>Chromadorea</taxon>
        <taxon>Rhabditida</taxon>
        <taxon>Tylenchina</taxon>
        <taxon>Tylenchomorpha</taxon>
        <taxon>Tylenchoidea</taxon>
        <taxon>Heteroderidae</taxon>
        <taxon>Heteroderinae</taxon>
        <taxon>Heterodera</taxon>
    </lineage>
</organism>
<evidence type="ECO:0000313" key="2">
    <source>
        <dbReference type="EMBL" id="KAL3103951.1"/>
    </source>
</evidence>
<dbReference type="InterPro" id="IPR014049">
    <property type="entry name" value="Glutathione_synthase_N_euk"/>
</dbReference>
<name>A0ABD2KLY0_HETSC</name>
<dbReference type="EMBL" id="JBICCN010000008">
    <property type="protein sequence ID" value="KAL3103951.1"/>
    <property type="molecule type" value="Genomic_DNA"/>
</dbReference>
<sequence>MPRIADRTSRIAARRQPCLLLRNLKLSISNPAVEAVRSSDQLATLVEAAVDVAHEVGLIKRLSDDDSRKRRNSDVASIQAISLFPSPFPRSAYQQAMDVHTNANNGMSTTKKRITTQKLYQSEKTMPKKARQQQQQAEAFP</sequence>
<dbReference type="InterPro" id="IPR005615">
    <property type="entry name" value="Glutathione_synthase"/>
</dbReference>
<reference evidence="2 3" key="1">
    <citation type="submission" date="2024-10" db="EMBL/GenBank/DDBJ databases">
        <authorList>
            <person name="Kim D."/>
        </authorList>
    </citation>
    <scope>NUCLEOTIDE SEQUENCE [LARGE SCALE GENOMIC DNA]</scope>
    <source>
        <strain evidence="2">Taebaek</strain>
    </source>
</reference>
<evidence type="ECO:0000256" key="1">
    <source>
        <dbReference type="SAM" id="MobiDB-lite"/>
    </source>
</evidence>
<feature type="compositionally biased region" description="Low complexity" evidence="1">
    <location>
        <begin position="132"/>
        <end position="141"/>
    </location>
</feature>
<gene>
    <name evidence="2" type="ORF">niasHS_000095</name>
</gene>
<keyword evidence="3" id="KW-1185">Reference proteome</keyword>
<evidence type="ECO:0000313" key="3">
    <source>
        <dbReference type="Proteomes" id="UP001620645"/>
    </source>
</evidence>
<protein>
    <submittedName>
        <fullName evidence="2">Uncharacterized protein</fullName>
    </submittedName>
</protein>
<dbReference type="SUPFAM" id="SSF56059">
    <property type="entry name" value="Glutathione synthetase ATP-binding domain-like"/>
    <property type="match status" value="1"/>
</dbReference>
<dbReference type="AlphaFoldDB" id="A0ABD2KLY0"/>
<dbReference type="Pfam" id="PF03917">
    <property type="entry name" value="GSH_synth_ATP"/>
    <property type="match status" value="1"/>
</dbReference>
<feature type="region of interest" description="Disordered" evidence="1">
    <location>
        <begin position="102"/>
        <end position="141"/>
    </location>
</feature>
<comment type="caution">
    <text evidence="2">The sequence shown here is derived from an EMBL/GenBank/DDBJ whole genome shotgun (WGS) entry which is preliminary data.</text>
</comment>
<dbReference type="Proteomes" id="UP001620645">
    <property type="component" value="Unassembled WGS sequence"/>
</dbReference>
<accession>A0ABD2KLY0</accession>
<proteinExistence type="predicted"/>